<evidence type="ECO:0000313" key="5">
    <source>
        <dbReference type="EMBL" id="TGY87681.1"/>
    </source>
</evidence>
<keyword evidence="1" id="KW-0732">Signal</keyword>
<feature type="domain" description="Glycosyl-hydrolase 97 N-terminal" evidence="3">
    <location>
        <begin position="57"/>
        <end position="304"/>
    </location>
</feature>
<dbReference type="Gene3D" id="3.20.20.70">
    <property type="entry name" value="Aldolase class I"/>
    <property type="match status" value="1"/>
</dbReference>
<dbReference type="PANTHER" id="PTHR35803:SF1">
    <property type="entry name" value="GLUCAN 1,4-ALPHA-GLUCOSIDASE SUSB"/>
    <property type="match status" value="1"/>
</dbReference>
<dbReference type="SUPFAM" id="SSF51445">
    <property type="entry name" value="(Trans)glycosidases"/>
    <property type="match status" value="1"/>
</dbReference>
<dbReference type="EMBL" id="SRXW01000005">
    <property type="protein sequence ID" value="TGY87681.1"/>
    <property type="molecule type" value="Genomic_DNA"/>
</dbReference>
<organism evidence="5 6">
    <name type="scientific">Marinicauda algicola</name>
    <dbReference type="NCBI Taxonomy" id="2029849"/>
    <lineage>
        <taxon>Bacteria</taxon>
        <taxon>Pseudomonadati</taxon>
        <taxon>Pseudomonadota</taxon>
        <taxon>Alphaproteobacteria</taxon>
        <taxon>Maricaulales</taxon>
        <taxon>Maricaulaceae</taxon>
        <taxon>Marinicauda</taxon>
    </lineage>
</organism>
<keyword evidence="5" id="KW-0378">Hydrolase</keyword>
<keyword evidence="6" id="KW-1185">Reference proteome</keyword>
<name>A0A4S2GXU2_9PROT</name>
<feature type="domain" description="Glycosyl-hydrolase 97 catalytic" evidence="2">
    <location>
        <begin position="322"/>
        <end position="509"/>
    </location>
</feature>
<sequence>MHATIETRKWKRAAPALACAVFALVCACSPREAAAGQASGDRAPAEAAAIAAPAEILSPDGRLLMRLTQEDGVVRYAVEYDGAPVIAPSRLGFRFVTGPNLENGLSLVSVERDSHEGEWETVYGERRVVTDHYNEIEAVFEADGQPGTRLTLRARLFDTGLGFRYEVERDSPGGETLIADELTEFTFASDGTAWWIPSGEFNRYEYIFHTTPITEVWKAHTPFTARLEDGPYVSIHEAALVDYSGMSVDQERPLVFQASLSPASDGVRVRTGERFVTPWRTIQASDSAVGLVNGSDLILNLNEPNVLEDTSWIEPGKYVGIWWGMHLGQWTWGSGPNHGATTERTRAYIDFAAENGFAGVLVEGWNLGWDGDWFNNGEIIDFTTPYPDFDLEGLAAYAQARGVRLIGHHETSGAVTNYETQMEAAFDLYEANGVRAIKTGYVADAGEILRRDADGIARYEWHDGQFTVNHHQRVIERAAEHRLSINTHEPVKDTGLRRTWPNWMTREGARGQEFNAWGAPPNPPEHVAILPFTRLLAGPMDYTPGIFDLTFERQDGVRGIQHTLAKELALYVVIYSPLQMAADLIENYEAHPQMFQFIRDVPADWENSIALQGEVADYIVMARQERGGADWYLGALTDETPRSIEVALDFLEAGRAYTAEIYRDGPDAHWDSAPYDYVVESREVTAADTLAFDLAASGGVAVRFAAQ</sequence>
<dbReference type="InterPro" id="IPR029486">
    <property type="entry name" value="GH97_N"/>
</dbReference>
<feature type="signal peptide" evidence="1">
    <location>
        <begin position="1"/>
        <end position="27"/>
    </location>
</feature>
<dbReference type="Proteomes" id="UP000308054">
    <property type="component" value="Unassembled WGS sequence"/>
</dbReference>
<dbReference type="OrthoDB" id="57532at2"/>
<dbReference type="Gene3D" id="2.70.98.10">
    <property type="match status" value="1"/>
</dbReference>
<evidence type="ECO:0000259" key="4">
    <source>
        <dbReference type="Pfam" id="PF14509"/>
    </source>
</evidence>
<evidence type="ECO:0000259" key="2">
    <source>
        <dbReference type="Pfam" id="PF10566"/>
    </source>
</evidence>
<dbReference type="PANTHER" id="PTHR35803">
    <property type="entry name" value="GLUCAN 1,4-ALPHA-GLUCOSIDASE SUSB-RELATED"/>
    <property type="match status" value="1"/>
</dbReference>
<feature type="chain" id="PRO_5020560986" evidence="1">
    <location>
        <begin position="28"/>
        <end position="707"/>
    </location>
</feature>
<dbReference type="InterPro" id="IPR017853">
    <property type="entry name" value="GH"/>
</dbReference>
<dbReference type="GO" id="GO:0016787">
    <property type="term" value="F:hydrolase activity"/>
    <property type="evidence" value="ECO:0007669"/>
    <property type="project" value="UniProtKB-KW"/>
</dbReference>
<gene>
    <name evidence="5" type="ORF">E5163_14720</name>
</gene>
<dbReference type="InterPro" id="IPR013785">
    <property type="entry name" value="Aldolase_TIM"/>
</dbReference>
<evidence type="ECO:0000259" key="3">
    <source>
        <dbReference type="Pfam" id="PF14508"/>
    </source>
</evidence>
<dbReference type="InterPro" id="IPR029483">
    <property type="entry name" value="GH97_C"/>
</dbReference>
<evidence type="ECO:0000256" key="1">
    <source>
        <dbReference type="SAM" id="SignalP"/>
    </source>
</evidence>
<dbReference type="Pfam" id="PF10566">
    <property type="entry name" value="Glyco_hydro_97"/>
    <property type="match status" value="1"/>
</dbReference>
<dbReference type="Pfam" id="PF14509">
    <property type="entry name" value="GH97_C"/>
    <property type="match status" value="1"/>
</dbReference>
<evidence type="ECO:0000313" key="6">
    <source>
        <dbReference type="Proteomes" id="UP000308054"/>
    </source>
</evidence>
<dbReference type="InterPro" id="IPR019563">
    <property type="entry name" value="GH97_catalytic"/>
</dbReference>
<feature type="domain" description="Glycosyl-hydrolase 97 C-terminal oligomerisation" evidence="4">
    <location>
        <begin position="604"/>
        <end position="704"/>
    </location>
</feature>
<protein>
    <submittedName>
        <fullName evidence="5">Glycoside hydrolase family 97 protein</fullName>
    </submittedName>
</protein>
<accession>A0A4S2GXU2</accession>
<dbReference type="RefSeq" id="WP_135997286.1">
    <property type="nucleotide sequence ID" value="NZ_CP071057.1"/>
</dbReference>
<dbReference type="InterPro" id="IPR014718">
    <property type="entry name" value="GH-type_carb-bd"/>
</dbReference>
<dbReference type="AlphaFoldDB" id="A0A4S2GXU2"/>
<proteinExistence type="predicted"/>
<comment type="caution">
    <text evidence="5">The sequence shown here is derived from an EMBL/GenBank/DDBJ whole genome shotgun (WGS) entry which is preliminary data.</text>
</comment>
<dbReference type="InterPro" id="IPR052720">
    <property type="entry name" value="Glycosyl_hydrolase_97"/>
</dbReference>
<dbReference type="Pfam" id="PF14508">
    <property type="entry name" value="GH97_N"/>
    <property type="match status" value="1"/>
</dbReference>
<dbReference type="GO" id="GO:0030246">
    <property type="term" value="F:carbohydrate binding"/>
    <property type="evidence" value="ECO:0007669"/>
    <property type="project" value="InterPro"/>
</dbReference>
<reference evidence="5 6" key="1">
    <citation type="journal article" date="2017" name="Int. J. Syst. Evol. Microbiol.">
        <title>Marinicauda algicola sp. nov., isolated from a marine red alga Rhodosorus marinus.</title>
        <authorList>
            <person name="Jeong S.E."/>
            <person name="Jeon S.H."/>
            <person name="Chun B.H."/>
            <person name="Kim D.W."/>
            <person name="Jeon C.O."/>
        </authorList>
    </citation>
    <scope>NUCLEOTIDE SEQUENCE [LARGE SCALE GENOMIC DNA]</scope>
    <source>
        <strain evidence="5 6">JCM 31718</strain>
    </source>
</reference>